<name>A0A5B1L4X5_9ACTN</name>
<reference evidence="2 3" key="2">
    <citation type="submission" date="2019-09" db="EMBL/GenBank/DDBJ databases">
        <authorList>
            <person name="Jin C."/>
        </authorList>
    </citation>
    <scope>NUCLEOTIDE SEQUENCE [LARGE SCALE GENOMIC DNA]</scope>
    <source>
        <strain evidence="2 3">BN130099</strain>
    </source>
</reference>
<dbReference type="InterPro" id="IPR011055">
    <property type="entry name" value="Dup_hybrid_motif"/>
</dbReference>
<dbReference type="EMBL" id="VUJV01000009">
    <property type="protein sequence ID" value="KAA1415496.1"/>
    <property type="molecule type" value="Genomic_DNA"/>
</dbReference>
<dbReference type="AlphaFoldDB" id="A0A5B1L4X5"/>
<gene>
    <name evidence="2" type="ORF">F0U44_21180</name>
</gene>
<keyword evidence="3" id="KW-1185">Reference proteome</keyword>
<evidence type="ECO:0000313" key="3">
    <source>
        <dbReference type="Proteomes" id="UP000325003"/>
    </source>
</evidence>
<dbReference type="SUPFAM" id="SSF89372">
    <property type="entry name" value="Fucose-specific lectin"/>
    <property type="match status" value="3"/>
</dbReference>
<dbReference type="RefSeq" id="WP_149730370.1">
    <property type="nucleotide sequence ID" value="NZ_VUJV01000009.1"/>
</dbReference>
<sequence>MLQRIASLLLLLGALLVPALAGPTPVTAPIVTVADDDLPGAHALVNSPSGREWLMRVTPAGVLKTRYTIDDDPFWTDWSTIAGSYTSVAGTTATVDGARRLVMAVVTAGGTLKYATNTGTEWTAWTTAAAPGGAQKWATVAMTTDAASRAWTFATTDTGNLFYSRQQVDGSWSAWTSVARVGTTTWAAASAGLQAGTNRVWLAAAGSDGKISTFRSAANGATIDATTRAAFQCSGGPSTGFADDVAISGDASGRMWLFATRAATGALNYCQTSAGTTTWGTEKSWGAADWSGVSAAWDVDDAQMWVAGTKTSGEVLYRHTSADPSGWTAFATIDRLSISYGLYLAPGGSVTAGFAAYLTREGKHEGIDTRRYVGAPVHALVSGTVTNIITGCRGAEVGCLSTIAIYNATLEKTVVYLHTNPATTSLAVGTTVARGQTIGYEDYRGVEQVNYQTHIEMRPGWHTVAAASVCSGGEAPDAPCNVQANPIPSSFWTSQGYDPDQDRAPLGGHAVVTDRSGREWDFVITPGGTLVYRYTGMTDWNWTVFGDGYNGSSAGFRSVAATLDGSGRIWVLTTSNDGELRYRRTAQAPSSTTTGAGWDDPTAPQSAGYNWGDVAASTDDAGRVWMFATATNTIDGTADRLFYKRQNNGSWTDMTQVGAGDWRGLSSTVKDGQVWLFAVKGSDSGAYSNRIFYYKSTSDGLLSTSASEFGAGSRWADVSAATDLSGRVWVFAPTFTDGLLRYRYTTTSGWTAPGSADWGELGNGDWVSVSSTVHQGSGKVEVVAAKDDGDLWSFKTNDGSTATVPAGGGWTSELIEPGGGGRGSYGI</sequence>
<dbReference type="Gene3D" id="2.70.70.10">
    <property type="entry name" value="Glucose Permease (Domain IIA)"/>
    <property type="match status" value="1"/>
</dbReference>
<organism evidence="2 3">
    <name type="scientific">Nocardioides humilatus</name>
    <dbReference type="NCBI Taxonomy" id="2607660"/>
    <lineage>
        <taxon>Bacteria</taxon>
        <taxon>Bacillati</taxon>
        <taxon>Actinomycetota</taxon>
        <taxon>Actinomycetes</taxon>
        <taxon>Propionibacteriales</taxon>
        <taxon>Nocardioidaceae</taxon>
        <taxon>Nocardioides</taxon>
    </lineage>
</organism>
<dbReference type="Proteomes" id="UP000325003">
    <property type="component" value="Unassembled WGS sequence"/>
</dbReference>
<keyword evidence="1" id="KW-0732">Signal</keyword>
<feature type="signal peptide" evidence="1">
    <location>
        <begin position="1"/>
        <end position="21"/>
    </location>
</feature>
<proteinExistence type="predicted"/>
<reference evidence="2 3" key="1">
    <citation type="submission" date="2019-09" db="EMBL/GenBank/DDBJ databases">
        <title>Nocardioides panacisoli sp. nov., isolated from the soil of a ginseng field.</title>
        <authorList>
            <person name="Cho C."/>
        </authorList>
    </citation>
    <scope>NUCLEOTIDE SEQUENCE [LARGE SCALE GENOMIC DNA]</scope>
    <source>
        <strain evidence="2 3">BN130099</strain>
    </source>
</reference>
<feature type="chain" id="PRO_5022856607" evidence="1">
    <location>
        <begin position="22"/>
        <end position="827"/>
    </location>
</feature>
<comment type="caution">
    <text evidence="2">The sequence shown here is derived from an EMBL/GenBank/DDBJ whole genome shotgun (WGS) entry which is preliminary data.</text>
</comment>
<protein>
    <submittedName>
        <fullName evidence="2">Peptidoglycan DD-metalloendopeptidase family protein</fullName>
    </submittedName>
</protein>
<evidence type="ECO:0000313" key="2">
    <source>
        <dbReference type="EMBL" id="KAA1415496.1"/>
    </source>
</evidence>
<evidence type="ECO:0000256" key="1">
    <source>
        <dbReference type="SAM" id="SignalP"/>
    </source>
</evidence>
<dbReference type="SUPFAM" id="SSF51261">
    <property type="entry name" value="Duplicated hybrid motif"/>
    <property type="match status" value="1"/>
</dbReference>
<accession>A0A5B1L4X5</accession>